<feature type="domain" description="BACK" evidence="2">
    <location>
        <begin position="149"/>
        <end position="251"/>
    </location>
</feature>
<reference evidence="3 4" key="2">
    <citation type="journal article" date="2011" name="PLoS Genet.">
        <title>Caenorhabditis briggsae recombinant inbred line genotypes reveal inter-strain incompatibility and the evolution of recombination.</title>
        <authorList>
            <person name="Ross J.A."/>
            <person name="Koboldt D.C."/>
            <person name="Staisch J.E."/>
            <person name="Chamberlin H.M."/>
            <person name="Gupta B.P."/>
            <person name="Miller R.D."/>
            <person name="Baird S.E."/>
            <person name="Haag E.S."/>
        </authorList>
    </citation>
    <scope>NUCLEOTIDE SEQUENCE [LARGE SCALE GENOMIC DNA]</scope>
    <source>
        <strain evidence="3 4">AF16</strain>
    </source>
</reference>
<feature type="compositionally biased region" description="Low complexity" evidence="1">
    <location>
        <begin position="473"/>
        <end position="494"/>
    </location>
</feature>
<dbReference type="GeneID" id="8578235"/>
<dbReference type="KEGG" id="cbr:CBG_12166"/>
<evidence type="ECO:0000313" key="4">
    <source>
        <dbReference type="Proteomes" id="UP000008549"/>
    </source>
</evidence>
<reference evidence="3 4" key="1">
    <citation type="journal article" date="2003" name="PLoS Biol.">
        <title>The genome sequence of Caenorhabditis briggsae: a platform for comparative genomics.</title>
        <authorList>
            <person name="Stein L.D."/>
            <person name="Bao Z."/>
            <person name="Blasiar D."/>
            <person name="Blumenthal T."/>
            <person name="Brent M.R."/>
            <person name="Chen N."/>
            <person name="Chinwalla A."/>
            <person name="Clarke L."/>
            <person name="Clee C."/>
            <person name="Coghlan A."/>
            <person name="Coulson A."/>
            <person name="D'Eustachio P."/>
            <person name="Fitch D.H."/>
            <person name="Fulton L.A."/>
            <person name="Fulton R.E."/>
            <person name="Griffiths-Jones S."/>
            <person name="Harris T.W."/>
            <person name="Hillier L.W."/>
            <person name="Kamath R."/>
            <person name="Kuwabara P.E."/>
            <person name="Mardis E.R."/>
            <person name="Marra M.A."/>
            <person name="Miner T.L."/>
            <person name="Minx P."/>
            <person name="Mullikin J.C."/>
            <person name="Plumb R.W."/>
            <person name="Rogers J."/>
            <person name="Schein J.E."/>
            <person name="Sohrmann M."/>
            <person name="Spieth J."/>
            <person name="Stajich J.E."/>
            <person name="Wei C."/>
            <person name="Willey D."/>
            <person name="Wilson R.K."/>
            <person name="Durbin R."/>
            <person name="Waterston R.H."/>
        </authorList>
    </citation>
    <scope>NUCLEOTIDE SEQUENCE [LARGE SCALE GENOMIC DNA]</scope>
    <source>
        <strain evidence="3 4">AF16</strain>
    </source>
</reference>
<dbReference type="eggNOG" id="ENOG502SYBX">
    <property type="taxonomic scope" value="Eukaryota"/>
</dbReference>
<dbReference type="HOGENOM" id="CLU_545416_0_0_1"/>
<dbReference type="SMART" id="SM00875">
    <property type="entry name" value="BACK"/>
    <property type="match status" value="1"/>
</dbReference>
<organism evidence="3 4">
    <name type="scientific">Caenorhabditis briggsae</name>
    <dbReference type="NCBI Taxonomy" id="6238"/>
    <lineage>
        <taxon>Eukaryota</taxon>
        <taxon>Metazoa</taxon>
        <taxon>Ecdysozoa</taxon>
        <taxon>Nematoda</taxon>
        <taxon>Chromadorea</taxon>
        <taxon>Rhabditida</taxon>
        <taxon>Rhabditina</taxon>
        <taxon>Rhabditomorpha</taxon>
        <taxon>Rhabditoidea</taxon>
        <taxon>Rhabditidae</taxon>
        <taxon>Peloderinae</taxon>
        <taxon>Caenorhabditis</taxon>
    </lineage>
</organism>
<feature type="region of interest" description="Disordered" evidence="1">
    <location>
        <begin position="397"/>
        <end position="508"/>
    </location>
</feature>
<dbReference type="STRING" id="6238.A8XEW8"/>
<dbReference type="Pfam" id="PF07707">
    <property type="entry name" value="BACK"/>
    <property type="match status" value="1"/>
</dbReference>
<name>A8XEW8_CAEBR</name>
<evidence type="ECO:0000313" key="3">
    <source>
        <dbReference type="EMBL" id="CAP31190.2"/>
    </source>
</evidence>
<feature type="compositionally biased region" description="Low complexity" evidence="1">
    <location>
        <begin position="430"/>
        <end position="445"/>
    </location>
</feature>
<evidence type="ECO:0000259" key="2">
    <source>
        <dbReference type="SMART" id="SM00875"/>
    </source>
</evidence>
<dbReference type="AlphaFoldDB" id="A8XEW8"/>
<dbReference type="OMA" id="ITHEMFV"/>
<dbReference type="EMBL" id="HE600941">
    <property type="protein sequence ID" value="CAP31190.2"/>
    <property type="molecule type" value="Genomic_DNA"/>
</dbReference>
<evidence type="ECO:0000256" key="1">
    <source>
        <dbReference type="SAM" id="MobiDB-lite"/>
    </source>
</evidence>
<feature type="compositionally biased region" description="Low complexity" evidence="1">
    <location>
        <begin position="25"/>
        <end position="35"/>
    </location>
</feature>
<dbReference type="RefSeq" id="XP_045094781.1">
    <property type="nucleotide sequence ID" value="XM_045237049.1"/>
</dbReference>
<dbReference type="FunCoup" id="A8XEW8">
    <property type="interactions" value="204"/>
</dbReference>
<feature type="compositionally biased region" description="Basic and acidic residues" evidence="1">
    <location>
        <begin position="356"/>
        <end position="378"/>
    </location>
</feature>
<dbReference type="InParanoid" id="A8XEW8"/>
<protein>
    <submittedName>
        <fullName evidence="3">Protein CBG12166</fullName>
    </submittedName>
</protein>
<dbReference type="InterPro" id="IPR011705">
    <property type="entry name" value="BACK"/>
</dbReference>
<gene>
    <name evidence="3 5" type="ORF">CBG12166</name>
    <name evidence="3" type="ORF">CBG_12166</name>
</gene>
<accession>A8XEW8</accession>
<dbReference type="Proteomes" id="UP000008549">
    <property type="component" value="Unassembled WGS sequence"/>
</dbReference>
<keyword evidence="4" id="KW-1185">Reference proteome</keyword>
<proteinExistence type="predicted"/>
<feature type="region of interest" description="Disordered" evidence="1">
    <location>
        <begin position="356"/>
        <end position="383"/>
    </location>
</feature>
<evidence type="ECO:0000313" key="5">
    <source>
        <dbReference type="WormBase" id="CBG12166"/>
    </source>
</evidence>
<dbReference type="Gene3D" id="1.25.40.420">
    <property type="match status" value="1"/>
</dbReference>
<dbReference type="CTD" id="8578235"/>
<sequence length="508" mass="56842">METEKMSSGSRKKKTGAKPSESGSKVKQQKNAQLQQKKKEAVTNTKVIRLLGNRSVYHVPVEDFVRVSQLVKQQQTSGKLMATVDLHRFSDQSIIAFVNFVQNREIKSALTYYAITELVTLAHTFQMKELKLCLEDCMIEASKSSEADLLQTMIICDVAHVNPDTERLLQNLAIETIEKLVTLPDFYKMPFHQLFQVLSSCDLTITHEMFVADVVLLWLSGQNHVNAFAPSLLSCIRTKFLSPVDRTIIIERLNQLNMLISWSVWQQKCSTHRTANVSVWIRIILRRTCLGSKCGANVNPAPFNAHSSLPLSRPTFNMKMKKSKEPKAKPTFDPSTAPRVIDLINSDPKVVKIEQSVEKKEMKKKQKEANKAKKSESKRTRKSRCACIDYVKSKMSKKKYKKGPGGLKDPNAVKVKPPGNSISSKKSDVSSKTSMTSKMSSSTKTNPNASGLEKSLEKRRAHKRGKIQEAIKTSKSNTSVANSSKSKSSTGNKSLASSNKSTRKIITF</sequence>
<feature type="region of interest" description="Disordered" evidence="1">
    <location>
        <begin position="1"/>
        <end position="38"/>
    </location>
</feature>
<dbReference type="WormBase" id="CBG12166">
    <property type="protein sequence ID" value="CBP39955"/>
    <property type="gene ID" value="WBGene00033158"/>
</dbReference>